<sequence>MPEVHKTKTLAATAGAAFPFCFVDPTGTAQLVFLTTSTGVGLGLTARLGRNIWGKAQKLRSSSKRAPTEGNVDFASDSDHGLVAFDQREFEECIRKLAASMTGIVVSGSLSTVLPHYVVGFLLSGGEAAYYLRKLWKMRDMCGGTKQLMENVSKFDVALQVSAGVCIRFLTTILFLGAAEFNTFVDSTAAVCDGLMNSGNGATEGADALKATHDSLLGQDLFGASTALAGAPSEGLSQVFGYGTDYTPTWTDGAPPAHWAAFGGASSVAETALARLVEEPVHKAINVASSIGEKFAFSKQGP</sequence>
<protein>
    <submittedName>
        <fullName evidence="1">Uncharacterized protein</fullName>
    </submittedName>
</protein>
<name>U1GQB8_ENDPU</name>
<dbReference type="RefSeq" id="XP_007799826.1">
    <property type="nucleotide sequence ID" value="XM_007801635.1"/>
</dbReference>
<proteinExistence type="predicted"/>
<dbReference type="GeneID" id="19243789"/>
<dbReference type="HOGENOM" id="CLU_921428_0_0_1"/>
<organism evidence="1 2">
    <name type="scientific">Endocarpon pusillum (strain Z07020 / HMAS-L-300199)</name>
    <name type="common">Lichen-forming fungus</name>
    <dbReference type="NCBI Taxonomy" id="1263415"/>
    <lineage>
        <taxon>Eukaryota</taxon>
        <taxon>Fungi</taxon>
        <taxon>Dikarya</taxon>
        <taxon>Ascomycota</taxon>
        <taxon>Pezizomycotina</taxon>
        <taxon>Eurotiomycetes</taxon>
        <taxon>Chaetothyriomycetidae</taxon>
        <taxon>Verrucariales</taxon>
        <taxon>Verrucariaceae</taxon>
        <taxon>Endocarpon</taxon>
    </lineage>
</organism>
<evidence type="ECO:0000313" key="2">
    <source>
        <dbReference type="Proteomes" id="UP000019373"/>
    </source>
</evidence>
<dbReference type="AlphaFoldDB" id="U1GQB8"/>
<accession>U1GQB8</accession>
<keyword evidence="2" id="KW-1185">Reference proteome</keyword>
<gene>
    <name evidence="1" type="ORF">EPUS_08949</name>
</gene>
<evidence type="ECO:0000313" key="1">
    <source>
        <dbReference type="EMBL" id="ERF74538.1"/>
    </source>
</evidence>
<reference evidence="2" key="1">
    <citation type="journal article" date="2014" name="BMC Genomics">
        <title>Genome characteristics reveal the impact of lichenization on lichen-forming fungus Endocarpon pusillum Hedwig (Verrucariales, Ascomycota).</title>
        <authorList>
            <person name="Wang Y.-Y."/>
            <person name="Liu B."/>
            <person name="Zhang X.-Y."/>
            <person name="Zhou Q.-M."/>
            <person name="Zhang T."/>
            <person name="Li H."/>
            <person name="Yu Y.-F."/>
            <person name="Zhang X.-L."/>
            <person name="Hao X.-Y."/>
            <person name="Wang M."/>
            <person name="Wang L."/>
            <person name="Wei J.-C."/>
        </authorList>
    </citation>
    <scope>NUCLEOTIDE SEQUENCE [LARGE SCALE GENOMIC DNA]</scope>
    <source>
        <strain evidence="2">Z07020 / HMAS-L-300199</strain>
    </source>
</reference>
<dbReference type="OrthoDB" id="10660084at2759"/>
<dbReference type="EMBL" id="KE720873">
    <property type="protein sequence ID" value="ERF74538.1"/>
    <property type="molecule type" value="Genomic_DNA"/>
</dbReference>
<dbReference type="Proteomes" id="UP000019373">
    <property type="component" value="Unassembled WGS sequence"/>
</dbReference>
<dbReference type="OMA" id="WAINTAE"/>